<keyword evidence="2" id="KW-1133">Transmembrane helix</keyword>
<dbReference type="OrthoDB" id="5084049at2"/>
<keyword evidence="2" id="KW-0812">Transmembrane</keyword>
<dbReference type="AlphaFoldDB" id="A0A0M2H3N5"/>
<evidence type="ECO:0000313" key="3">
    <source>
        <dbReference type="EMBL" id="KJL40853.1"/>
    </source>
</evidence>
<evidence type="ECO:0000256" key="1">
    <source>
        <dbReference type="SAM" id="MobiDB-lite"/>
    </source>
</evidence>
<name>A0A0M2H3N5_MICTR</name>
<evidence type="ECO:0000256" key="2">
    <source>
        <dbReference type="SAM" id="Phobius"/>
    </source>
</evidence>
<evidence type="ECO:0000313" key="4">
    <source>
        <dbReference type="Proteomes" id="UP000034098"/>
    </source>
</evidence>
<proteinExistence type="predicted"/>
<comment type="caution">
    <text evidence="3">The sequence shown here is derived from an EMBL/GenBank/DDBJ whole genome shotgun (WGS) entry which is preliminary data.</text>
</comment>
<feature type="transmembrane region" description="Helical" evidence="2">
    <location>
        <begin position="158"/>
        <end position="181"/>
    </location>
</feature>
<keyword evidence="2" id="KW-0472">Membrane</keyword>
<protein>
    <recommendedName>
        <fullName evidence="5">DUF4190 domain-containing protein</fullName>
    </recommendedName>
</protein>
<reference evidence="3 4" key="1">
    <citation type="submission" date="2015-02" db="EMBL/GenBank/DDBJ databases">
        <title>Draft genome sequences of ten Microbacterium spp. with emphasis on heavy metal contaminated environments.</title>
        <authorList>
            <person name="Corretto E."/>
        </authorList>
    </citation>
    <scope>NUCLEOTIDE SEQUENCE [LARGE SCALE GENOMIC DNA]</scope>
    <source>
        <strain evidence="3 4">DSM 8608</strain>
    </source>
</reference>
<dbReference type="PATRIC" id="fig|69370.6.peg.3533"/>
<accession>A0A0M2H3N5</accession>
<feature type="transmembrane region" description="Helical" evidence="2">
    <location>
        <begin position="115"/>
        <end position="146"/>
    </location>
</feature>
<sequence length="187" mass="19134">MTDERMPQPGDPEMPDADPAEVDPTPAEAAASVPSDAAASPPAGPTVTSVSPDVDLAQDASPLPGTHRGGFHRLPTAPVDVTVETAPAEPGGEFTPDATSWTASDSAFHRGLAGWALGFAILGLLVSMFVGWGFPIGLVAVVSAIIALRRPLESRAVAVWAIVLGTLSIVYSAGWLLYAAARADIIG</sequence>
<feature type="region of interest" description="Disordered" evidence="1">
    <location>
        <begin position="1"/>
        <end position="77"/>
    </location>
</feature>
<dbReference type="EMBL" id="JYJA01000039">
    <property type="protein sequence ID" value="KJL40853.1"/>
    <property type="molecule type" value="Genomic_DNA"/>
</dbReference>
<feature type="compositionally biased region" description="Low complexity" evidence="1">
    <location>
        <begin position="26"/>
        <end position="41"/>
    </location>
</feature>
<gene>
    <name evidence="3" type="ORF">RS82_03469</name>
</gene>
<organism evidence="3 4">
    <name type="scientific">Microbacterium trichothecenolyticum</name>
    <name type="common">Aureobacterium trichothecenolyticum</name>
    <dbReference type="NCBI Taxonomy" id="69370"/>
    <lineage>
        <taxon>Bacteria</taxon>
        <taxon>Bacillati</taxon>
        <taxon>Actinomycetota</taxon>
        <taxon>Actinomycetes</taxon>
        <taxon>Micrococcales</taxon>
        <taxon>Microbacteriaceae</taxon>
        <taxon>Microbacterium</taxon>
    </lineage>
</organism>
<dbReference type="RefSeq" id="WP_052676902.1">
    <property type="nucleotide sequence ID" value="NZ_JYJA01000039.1"/>
</dbReference>
<evidence type="ECO:0008006" key="5">
    <source>
        <dbReference type="Google" id="ProtNLM"/>
    </source>
</evidence>
<keyword evidence="4" id="KW-1185">Reference proteome</keyword>
<dbReference type="Proteomes" id="UP000034098">
    <property type="component" value="Unassembled WGS sequence"/>
</dbReference>